<accession>A0A2P2Q6T0</accession>
<comment type="cofactor">
    <cofactor evidence="1">
        <name>Cu cation</name>
        <dbReference type="ChEBI" id="CHEBI:23378"/>
    </cofactor>
</comment>
<dbReference type="Pfam" id="PF02728">
    <property type="entry name" value="Cu_amine_oxidN3"/>
    <property type="match status" value="1"/>
</dbReference>
<comment type="cofactor">
    <cofactor evidence="9">
        <name>Cu cation</name>
        <dbReference type="ChEBI" id="CHEBI:23378"/>
    </cofactor>
    <text evidence="9">Contains 1 topaquinone per subunit.</text>
</comment>
<comment type="subunit">
    <text evidence="3">Homodimer.</text>
</comment>
<dbReference type="FunFam" id="3.10.450.40:FF:000012">
    <property type="entry name" value="Amine oxidase"/>
    <property type="match status" value="1"/>
</dbReference>
<keyword evidence="7 9" id="KW-0186">Copper</keyword>
<dbReference type="InterPro" id="IPR016182">
    <property type="entry name" value="Cu_amine_oxidase_N-reg"/>
</dbReference>
<dbReference type="Pfam" id="PF02727">
    <property type="entry name" value="Cu_amine_oxidN2"/>
    <property type="match status" value="1"/>
</dbReference>
<dbReference type="SUPFAM" id="SSF54416">
    <property type="entry name" value="Amine oxidase N-terminal region"/>
    <property type="match status" value="2"/>
</dbReference>
<proteinExistence type="inferred from homology"/>
<dbReference type="InterPro" id="IPR015800">
    <property type="entry name" value="Cu_amine_oxidase_N2"/>
</dbReference>
<evidence type="ECO:0000256" key="1">
    <source>
        <dbReference type="ARBA" id="ARBA00001935"/>
    </source>
</evidence>
<keyword evidence="4 9" id="KW-0479">Metal-binding</keyword>
<keyword evidence="5 9" id="KW-0801">TPQ</keyword>
<evidence type="ECO:0000259" key="10">
    <source>
        <dbReference type="Pfam" id="PF02727"/>
    </source>
</evidence>
<evidence type="ECO:0000256" key="8">
    <source>
        <dbReference type="ARBA" id="ARBA00023157"/>
    </source>
</evidence>
<feature type="domain" description="Copper amine oxidase N2-terminal" evidence="10">
    <location>
        <begin position="2"/>
        <end position="74"/>
    </location>
</feature>
<dbReference type="FunFam" id="3.10.450.40:FF:000005">
    <property type="entry name" value="Amine oxidase"/>
    <property type="match status" value="1"/>
</dbReference>
<evidence type="ECO:0000256" key="7">
    <source>
        <dbReference type="ARBA" id="ARBA00023008"/>
    </source>
</evidence>
<evidence type="ECO:0000256" key="6">
    <source>
        <dbReference type="ARBA" id="ARBA00023002"/>
    </source>
</evidence>
<dbReference type="GO" id="GO:0008131">
    <property type="term" value="F:primary methylamine oxidase activity"/>
    <property type="evidence" value="ECO:0007669"/>
    <property type="project" value="InterPro"/>
</dbReference>
<reference evidence="12" key="1">
    <citation type="submission" date="2018-02" db="EMBL/GenBank/DDBJ databases">
        <title>Rhizophora mucronata_Transcriptome.</title>
        <authorList>
            <person name="Meera S.P."/>
            <person name="Sreeshan A."/>
            <person name="Augustine A."/>
        </authorList>
    </citation>
    <scope>NUCLEOTIDE SEQUENCE</scope>
    <source>
        <tissue evidence="12">Leaf</tissue>
    </source>
</reference>
<evidence type="ECO:0000256" key="4">
    <source>
        <dbReference type="ARBA" id="ARBA00022723"/>
    </source>
</evidence>
<organism evidence="12">
    <name type="scientific">Rhizophora mucronata</name>
    <name type="common">Asiatic mangrove</name>
    <dbReference type="NCBI Taxonomy" id="61149"/>
    <lineage>
        <taxon>Eukaryota</taxon>
        <taxon>Viridiplantae</taxon>
        <taxon>Streptophyta</taxon>
        <taxon>Embryophyta</taxon>
        <taxon>Tracheophyta</taxon>
        <taxon>Spermatophyta</taxon>
        <taxon>Magnoliopsida</taxon>
        <taxon>eudicotyledons</taxon>
        <taxon>Gunneridae</taxon>
        <taxon>Pentapetalae</taxon>
        <taxon>rosids</taxon>
        <taxon>fabids</taxon>
        <taxon>Malpighiales</taxon>
        <taxon>Rhizophoraceae</taxon>
        <taxon>Rhizophora</taxon>
    </lineage>
</organism>
<feature type="domain" description="Copper amine oxidase N3-terminal" evidence="11">
    <location>
        <begin position="85"/>
        <end position="179"/>
    </location>
</feature>
<sequence>MVQTIVKKSYPSSSHNLTFQYVGLDEPEKPDVLSWLSKPTTKAPSRHALAITRVNKQTHEIVVDLSKGLILSDDIYRGSGYPLLTYEEQIAAILLPLKYGPFVKSAENRGINVSEVVCSTFTKGWFGDERKTKRVLIIQCFHTKDTVNLYLRPIEGVEILVDLDEMNIVEYSDRYRMPVPKAEGTDYRLSTQKPPLGPRINGAAIMQSDEQGFEIDGHTIR</sequence>
<evidence type="ECO:0000256" key="5">
    <source>
        <dbReference type="ARBA" id="ARBA00022772"/>
    </source>
</evidence>
<dbReference type="GO" id="GO:0048038">
    <property type="term" value="F:quinone binding"/>
    <property type="evidence" value="ECO:0007669"/>
    <property type="project" value="InterPro"/>
</dbReference>
<dbReference type="EMBL" id="GGEC01082166">
    <property type="protein sequence ID" value="MBX62650.1"/>
    <property type="molecule type" value="Transcribed_RNA"/>
</dbReference>
<evidence type="ECO:0000256" key="3">
    <source>
        <dbReference type="ARBA" id="ARBA00011738"/>
    </source>
</evidence>
<evidence type="ECO:0000313" key="12">
    <source>
        <dbReference type="EMBL" id="MBX62650.1"/>
    </source>
</evidence>
<dbReference type="GO" id="GO:0009308">
    <property type="term" value="P:amine metabolic process"/>
    <property type="evidence" value="ECO:0007669"/>
    <property type="project" value="UniProtKB-UniRule"/>
</dbReference>
<comment type="similarity">
    <text evidence="2 9">Belongs to the copper/topaquinone oxidase family.</text>
</comment>
<dbReference type="EC" id="1.4.3.-" evidence="9"/>
<keyword evidence="8" id="KW-1015">Disulfide bond</keyword>
<dbReference type="GO" id="GO:0005507">
    <property type="term" value="F:copper ion binding"/>
    <property type="evidence" value="ECO:0007669"/>
    <property type="project" value="InterPro"/>
</dbReference>
<keyword evidence="6 9" id="KW-0560">Oxidoreductase</keyword>
<evidence type="ECO:0000256" key="2">
    <source>
        <dbReference type="ARBA" id="ARBA00007983"/>
    </source>
</evidence>
<dbReference type="AlphaFoldDB" id="A0A2P2Q6T0"/>
<dbReference type="InterPro" id="IPR015802">
    <property type="entry name" value="Cu_amine_oxidase_N3"/>
</dbReference>
<evidence type="ECO:0000256" key="9">
    <source>
        <dbReference type="RuleBase" id="RU000672"/>
    </source>
</evidence>
<dbReference type="InterPro" id="IPR000269">
    <property type="entry name" value="Cu_amine_oxidase"/>
</dbReference>
<dbReference type="PANTHER" id="PTHR10638">
    <property type="entry name" value="COPPER AMINE OXIDASE"/>
    <property type="match status" value="1"/>
</dbReference>
<protein>
    <recommendedName>
        <fullName evidence="9">Amine oxidase</fullName>
        <ecNumber evidence="9">1.4.3.-</ecNumber>
    </recommendedName>
</protein>
<comment type="PTM">
    <text evidence="9">Topaquinone (TPQ) is generated by copper-dependent autoxidation of a specific tyrosyl residue.</text>
</comment>
<evidence type="ECO:0000259" key="11">
    <source>
        <dbReference type="Pfam" id="PF02728"/>
    </source>
</evidence>
<dbReference type="Gene3D" id="3.10.450.40">
    <property type="match status" value="2"/>
</dbReference>
<dbReference type="PANTHER" id="PTHR10638:SF87">
    <property type="entry name" value="AMINE OXIDASE [COPPER-CONTAINING] ALPHA 2, PEROXISOMAL-RELATED"/>
    <property type="match status" value="1"/>
</dbReference>
<name>A0A2P2Q6T0_RHIMU</name>